<evidence type="ECO:0000259" key="1">
    <source>
        <dbReference type="Pfam" id="PF01521"/>
    </source>
</evidence>
<evidence type="ECO:0000313" key="2">
    <source>
        <dbReference type="EMBL" id="KRL57220.1"/>
    </source>
</evidence>
<evidence type="ECO:0000313" key="3">
    <source>
        <dbReference type="Proteomes" id="UP000051999"/>
    </source>
</evidence>
<dbReference type="Proteomes" id="UP000051999">
    <property type="component" value="Unassembled WGS sequence"/>
</dbReference>
<dbReference type="RefSeq" id="WP_017261879.1">
    <property type="nucleotide sequence ID" value="NZ_AUAW01000001.1"/>
</dbReference>
<dbReference type="eggNOG" id="COG4918">
    <property type="taxonomic scope" value="Bacteria"/>
</dbReference>
<gene>
    <name evidence="2" type="ORF">FD35_GL000228</name>
</gene>
<dbReference type="AlphaFoldDB" id="A0A0R1RQB6"/>
<feature type="domain" description="Core" evidence="1">
    <location>
        <begin position="1"/>
        <end position="111"/>
    </location>
</feature>
<proteinExistence type="predicted"/>
<dbReference type="OrthoDB" id="2361502at2"/>
<comment type="caution">
    <text evidence="2">The sequence shown here is derived from an EMBL/GenBank/DDBJ whole genome shotgun (WGS) entry which is preliminary data.</text>
</comment>
<name>A0A0R1RQB6_9LACO</name>
<dbReference type="EMBL" id="AZFF01000001">
    <property type="protein sequence ID" value="KRL57220.1"/>
    <property type="molecule type" value="Genomic_DNA"/>
</dbReference>
<protein>
    <recommendedName>
        <fullName evidence="1">Core domain-containing protein</fullName>
    </recommendedName>
</protein>
<dbReference type="InterPro" id="IPR000361">
    <property type="entry name" value="ATAP_core_dom"/>
</dbReference>
<organism evidence="2 3">
    <name type="scientific">Furfurilactobacillus rossiae DSM 15814</name>
    <dbReference type="NCBI Taxonomy" id="1114972"/>
    <lineage>
        <taxon>Bacteria</taxon>
        <taxon>Bacillati</taxon>
        <taxon>Bacillota</taxon>
        <taxon>Bacilli</taxon>
        <taxon>Lactobacillales</taxon>
        <taxon>Lactobacillaceae</taxon>
        <taxon>Furfurilactobacillus</taxon>
    </lineage>
</organism>
<dbReference type="Gene3D" id="2.60.300.12">
    <property type="entry name" value="HesB-like domain"/>
    <property type="match status" value="1"/>
</dbReference>
<accession>A0A0R1RQB6</accession>
<reference evidence="2 3" key="1">
    <citation type="journal article" date="2015" name="Genome Announc.">
        <title>Expanding the biotechnology potential of lactobacilli through comparative genomics of 213 strains and associated genera.</title>
        <authorList>
            <person name="Sun Z."/>
            <person name="Harris H.M."/>
            <person name="McCann A."/>
            <person name="Guo C."/>
            <person name="Argimon S."/>
            <person name="Zhang W."/>
            <person name="Yang X."/>
            <person name="Jeffery I.B."/>
            <person name="Cooney J.C."/>
            <person name="Kagawa T.F."/>
            <person name="Liu W."/>
            <person name="Song Y."/>
            <person name="Salvetti E."/>
            <person name="Wrobel A."/>
            <person name="Rasinkangas P."/>
            <person name="Parkhill J."/>
            <person name="Rea M.C."/>
            <person name="O'Sullivan O."/>
            <person name="Ritari J."/>
            <person name="Douillard F.P."/>
            <person name="Paul Ross R."/>
            <person name="Yang R."/>
            <person name="Briner A.E."/>
            <person name="Felis G.E."/>
            <person name="de Vos W.M."/>
            <person name="Barrangou R."/>
            <person name="Klaenhammer T.R."/>
            <person name="Caufield P.W."/>
            <person name="Cui Y."/>
            <person name="Zhang H."/>
            <person name="O'Toole P.W."/>
        </authorList>
    </citation>
    <scope>NUCLEOTIDE SEQUENCE [LARGE SCALE GENOMIC DNA]</scope>
    <source>
        <strain evidence="2 3">DSM 15814</strain>
    </source>
</reference>
<dbReference type="SUPFAM" id="SSF89360">
    <property type="entry name" value="HesB-like domain"/>
    <property type="match status" value="1"/>
</dbReference>
<dbReference type="InterPro" id="IPR035903">
    <property type="entry name" value="HesB-like_dom_sf"/>
</dbReference>
<dbReference type="Pfam" id="PF01521">
    <property type="entry name" value="Fe-S_biosyn"/>
    <property type="match status" value="1"/>
</dbReference>
<sequence length="120" mass="13046">MKLSMSSDAKTKIAAVMGPNQRLLLSFDDGVGPFSNVGYCSLDTSFDLIIVDKDALTPDYDAMIDSDLGPVAVKGYSKTYMSEHMQLTENTTFHTLQLTGDSEQLDPNVQIRVMSGSTAE</sequence>
<keyword evidence="3" id="KW-1185">Reference proteome</keyword>
<dbReference type="PATRIC" id="fig|1114972.6.peg.229"/>
<dbReference type="STRING" id="1114972.FD35_GL000228"/>